<protein>
    <recommendedName>
        <fullName evidence="4">Peptidase M23-like protein</fullName>
    </recommendedName>
</protein>
<keyword evidence="3" id="KW-1185">Reference proteome</keyword>
<feature type="signal peptide" evidence="1">
    <location>
        <begin position="1"/>
        <end position="31"/>
    </location>
</feature>
<name>A0ABP6GPV9_9ACTN</name>
<feature type="chain" id="PRO_5046767162" description="Peptidase M23-like protein" evidence="1">
    <location>
        <begin position="32"/>
        <end position="338"/>
    </location>
</feature>
<organism evidence="2 3">
    <name type="scientific">Actinocorallia aurantiaca</name>
    <dbReference type="NCBI Taxonomy" id="46204"/>
    <lineage>
        <taxon>Bacteria</taxon>
        <taxon>Bacillati</taxon>
        <taxon>Actinomycetota</taxon>
        <taxon>Actinomycetes</taxon>
        <taxon>Streptosporangiales</taxon>
        <taxon>Thermomonosporaceae</taxon>
        <taxon>Actinocorallia</taxon>
    </lineage>
</organism>
<evidence type="ECO:0000256" key="1">
    <source>
        <dbReference type="SAM" id="SignalP"/>
    </source>
</evidence>
<gene>
    <name evidence="2" type="ORF">GCM10010439_35970</name>
</gene>
<evidence type="ECO:0008006" key="4">
    <source>
        <dbReference type="Google" id="ProtNLM"/>
    </source>
</evidence>
<keyword evidence="1" id="KW-0732">Signal</keyword>
<accession>A0ABP6GPV9</accession>
<dbReference type="EMBL" id="BAAATZ010000013">
    <property type="protein sequence ID" value="GAA2728241.1"/>
    <property type="molecule type" value="Genomic_DNA"/>
</dbReference>
<dbReference type="InterPro" id="IPR011055">
    <property type="entry name" value="Dup_hybrid_motif"/>
</dbReference>
<dbReference type="Proteomes" id="UP001501842">
    <property type="component" value="Unassembled WGS sequence"/>
</dbReference>
<comment type="caution">
    <text evidence="2">The sequence shown here is derived from an EMBL/GenBank/DDBJ whole genome shotgun (WGS) entry which is preliminary data.</text>
</comment>
<evidence type="ECO:0000313" key="2">
    <source>
        <dbReference type="EMBL" id="GAA2728241.1"/>
    </source>
</evidence>
<reference evidence="3" key="1">
    <citation type="journal article" date="2019" name="Int. J. Syst. Evol. Microbiol.">
        <title>The Global Catalogue of Microorganisms (GCM) 10K type strain sequencing project: providing services to taxonomists for standard genome sequencing and annotation.</title>
        <authorList>
            <consortium name="The Broad Institute Genomics Platform"/>
            <consortium name="The Broad Institute Genome Sequencing Center for Infectious Disease"/>
            <person name="Wu L."/>
            <person name="Ma J."/>
        </authorList>
    </citation>
    <scope>NUCLEOTIDE SEQUENCE [LARGE SCALE GENOMIC DNA]</scope>
    <source>
        <strain evidence="3">JCM 8201</strain>
    </source>
</reference>
<dbReference type="Gene3D" id="2.70.70.10">
    <property type="entry name" value="Glucose Permease (Domain IIA)"/>
    <property type="match status" value="1"/>
</dbReference>
<proteinExistence type="predicted"/>
<evidence type="ECO:0000313" key="3">
    <source>
        <dbReference type="Proteomes" id="UP001501842"/>
    </source>
</evidence>
<sequence length="338" mass="35660">MPMKRVSIALAAVLVSTSGVGMTLGAVPAAAAPVHPVMNTGEYPPDGVYFRNSPQWNDTSRISGWGVYAGNRVQLRCWGTGTDVPRRDGGRNTLWYRALNVTRLGAPGGRENSGWINAHFVNDGTGPGQVVSGVPRCGGVTTATAPQPASKPAEAPLVWAGSPVESQWDGGEPASPPSVHHWLANARDQGHWAVDLPTASGQKVVLYVAPEARGTAVTTKVDQIGAACANGRNGGSFVTVGIYSGSLRAGSITYAHINPSVRLGQTLNRWGSVVGTVGSGYPRNSACWTGPHVHLQMYSTKRYSCYNKGYTHNYPVHRTNFVGFTGGNKASAPRRACP</sequence>